<feature type="compositionally biased region" description="Gly residues" evidence="3">
    <location>
        <begin position="134"/>
        <end position="148"/>
    </location>
</feature>
<sequence>MGLPWSRFGKQVCHGVMSEINGTGAPMTDQLTDHDDHRDHRGHRDHFTKRQTLLVAASTVVAAALGVGCVFAVQDAFAARGASSAQQEYSGQPAAGLHGGYGYGYGGSTGGYGSSGGTSGQSGSSDANPFDGNAYGGSGSGSSSGSGATGSPTTAATSAQSRGIVLIETQLGYQNAEAAGTGIVLTSSGEILTNNHVIEGSTSITVIDAGKSYTAKVVGDDATDDIAVLQLQGAKGLATASLDKNHTVATGDAVTGVGNAEGGGTLVAAAGTVTGLDKSITTEAEQSAASESLTGLIETNAAIEPGDSGGPLFDAANKVIGIDTAASSGGVADGYAIPIATALDIAKKITSGDEGGSIELGYPAFLGIELGETDASGYGAFAGDGSTATAQGAAIAGVVSNGPAEEAGLAAGDVITAVDGKAVASADALQSALKSSAPGDEVSLTWVDSAGQSHTASVTLTEGPAA</sequence>
<feature type="region of interest" description="Disordered" evidence="3">
    <location>
        <begin position="113"/>
        <end position="155"/>
    </location>
</feature>
<dbReference type="Pfam" id="PF13365">
    <property type="entry name" value="Trypsin_2"/>
    <property type="match status" value="1"/>
</dbReference>
<keyword evidence="2" id="KW-0378">Hydrolase</keyword>
<dbReference type="SMART" id="SM00228">
    <property type="entry name" value="PDZ"/>
    <property type="match status" value="1"/>
</dbReference>
<accession>A0ABP7ZJR9</accession>
<dbReference type="PROSITE" id="PS50106">
    <property type="entry name" value="PDZ"/>
    <property type="match status" value="1"/>
</dbReference>
<keyword evidence="1" id="KW-0645">Protease</keyword>
<dbReference type="Gene3D" id="2.40.10.120">
    <property type="match status" value="1"/>
</dbReference>
<protein>
    <recommendedName>
        <fullName evidence="5">PDZ domain-containing protein</fullName>
    </recommendedName>
</protein>
<dbReference type="PANTHER" id="PTHR43343">
    <property type="entry name" value="PEPTIDASE S12"/>
    <property type="match status" value="1"/>
</dbReference>
<feature type="region of interest" description="Disordered" evidence="3">
    <location>
        <begin position="23"/>
        <end position="44"/>
    </location>
</feature>
<dbReference type="SUPFAM" id="SSF50156">
    <property type="entry name" value="PDZ domain-like"/>
    <property type="match status" value="1"/>
</dbReference>
<reference evidence="6" key="1">
    <citation type="journal article" date="2014" name="Int. J. Syst. Evol. Microbiol.">
        <title>Complete genome of a new Firmicutes species belonging to the dominant human colonic microbiota ('Ruminococcus bicirculans') reveals two chromosomes and a selective capacity to utilize plant glucans.</title>
        <authorList>
            <consortium name="NISC Comparative Sequencing Program"/>
            <person name="Wegmann U."/>
            <person name="Louis P."/>
            <person name="Goesmann A."/>
            <person name="Henrissat B."/>
            <person name="Duncan S.H."/>
            <person name="Flint H.J."/>
        </authorList>
    </citation>
    <scope>NUCLEOTIDE SEQUENCE</scope>
    <source>
        <strain evidence="6">JCM 17590</strain>
    </source>
</reference>
<keyword evidence="7" id="KW-1185">Reference proteome</keyword>
<gene>
    <name evidence="6" type="ORF">GCM10022286_16760</name>
</gene>
<evidence type="ECO:0000256" key="3">
    <source>
        <dbReference type="SAM" id="MobiDB-lite"/>
    </source>
</evidence>
<dbReference type="InterPro" id="IPR051201">
    <property type="entry name" value="Chloro_Bact_Ser_Proteases"/>
</dbReference>
<evidence type="ECO:0000256" key="1">
    <source>
        <dbReference type="ARBA" id="ARBA00022670"/>
    </source>
</evidence>
<dbReference type="Gene3D" id="2.30.42.10">
    <property type="match status" value="1"/>
</dbReference>
<dbReference type="SUPFAM" id="SSF50494">
    <property type="entry name" value="Trypsin-like serine proteases"/>
    <property type="match status" value="1"/>
</dbReference>
<dbReference type="InterPro" id="IPR001940">
    <property type="entry name" value="Peptidase_S1C"/>
</dbReference>
<dbReference type="PANTHER" id="PTHR43343:SF3">
    <property type="entry name" value="PROTEASE DO-LIKE 8, CHLOROPLASTIC"/>
    <property type="match status" value="1"/>
</dbReference>
<reference evidence="6" key="2">
    <citation type="submission" date="2023-12" db="EMBL/GenBank/DDBJ databases">
        <authorList>
            <person name="Sun Q."/>
            <person name="Inoue M."/>
        </authorList>
    </citation>
    <scope>NUCLEOTIDE SEQUENCE</scope>
    <source>
        <strain evidence="6">JCM 17590</strain>
    </source>
</reference>
<dbReference type="PRINTS" id="PR00834">
    <property type="entry name" value="PROTEASES2C"/>
</dbReference>
<comment type="caution">
    <text evidence="6">The sequence shown here is derived from an EMBL/GenBank/DDBJ whole genome shotgun (WGS) entry which is preliminary data.</text>
</comment>
<keyword evidence="4" id="KW-0472">Membrane</keyword>
<evidence type="ECO:0000256" key="2">
    <source>
        <dbReference type="ARBA" id="ARBA00022801"/>
    </source>
</evidence>
<dbReference type="Proteomes" id="UP001415169">
    <property type="component" value="Unassembled WGS sequence"/>
</dbReference>
<keyword evidence="4" id="KW-1133">Transmembrane helix</keyword>
<dbReference type="InterPro" id="IPR036034">
    <property type="entry name" value="PDZ_sf"/>
</dbReference>
<dbReference type="InterPro" id="IPR009003">
    <property type="entry name" value="Peptidase_S1_PA"/>
</dbReference>
<organism evidence="6 7">
    <name type="scientific">Gryllotalpicola daejeonensis</name>
    <dbReference type="NCBI Taxonomy" id="993087"/>
    <lineage>
        <taxon>Bacteria</taxon>
        <taxon>Bacillati</taxon>
        <taxon>Actinomycetota</taxon>
        <taxon>Actinomycetes</taxon>
        <taxon>Micrococcales</taxon>
        <taxon>Microbacteriaceae</taxon>
        <taxon>Gryllotalpicola</taxon>
    </lineage>
</organism>
<dbReference type="EMBL" id="BAABBV010000001">
    <property type="protein sequence ID" value="GAA4160572.1"/>
    <property type="molecule type" value="Genomic_DNA"/>
</dbReference>
<proteinExistence type="predicted"/>
<evidence type="ECO:0000313" key="6">
    <source>
        <dbReference type="EMBL" id="GAA4160572.1"/>
    </source>
</evidence>
<dbReference type="InterPro" id="IPR001478">
    <property type="entry name" value="PDZ"/>
</dbReference>
<evidence type="ECO:0000313" key="7">
    <source>
        <dbReference type="Proteomes" id="UP001415169"/>
    </source>
</evidence>
<evidence type="ECO:0000259" key="5">
    <source>
        <dbReference type="PROSITE" id="PS50106"/>
    </source>
</evidence>
<feature type="transmembrane region" description="Helical" evidence="4">
    <location>
        <begin position="53"/>
        <end position="73"/>
    </location>
</feature>
<feature type="domain" description="PDZ" evidence="5">
    <location>
        <begin position="367"/>
        <end position="436"/>
    </location>
</feature>
<name>A0ABP7ZJR9_9MICO</name>
<dbReference type="Pfam" id="PF13180">
    <property type="entry name" value="PDZ_2"/>
    <property type="match status" value="1"/>
</dbReference>
<evidence type="ECO:0000256" key="4">
    <source>
        <dbReference type="SAM" id="Phobius"/>
    </source>
</evidence>
<keyword evidence="4" id="KW-0812">Transmembrane</keyword>